<evidence type="ECO:0000256" key="3">
    <source>
        <dbReference type="ARBA" id="ARBA00022793"/>
    </source>
</evidence>
<dbReference type="GO" id="GO:0019752">
    <property type="term" value="P:carboxylic acid metabolic process"/>
    <property type="evidence" value="ECO:0007669"/>
    <property type="project" value="InterPro"/>
</dbReference>
<dbReference type="Proteomes" id="UP000256409">
    <property type="component" value="Unassembled WGS sequence"/>
</dbReference>
<protein>
    <submittedName>
        <fullName evidence="9">Aminotransferase class V-fold PLP-dependent enzyme</fullName>
    </submittedName>
</protein>
<dbReference type="Proteomes" id="UP000246351">
    <property type="component" value="Unassembled WGS sequence"/>
</dbReference>
<keyword evidence="9" id="KW-0032">Aminotransferase</keyword>
<organism evidence="9 11">
    <name type="scientific">Staphylococcus pseudintermedius</name>
    <dbReference type="NCBI Taxonomy" id="283734"/>
    <lineage>
        <taxon>Bacteria</taxon>
        <taxon>Bacillati</taxon>
        <taxon>Bacillota</taxon>
        <taxon>Bacilli</taxon>
        <taxon>Bacillales</taxon>
        <taxon>Staphylococcaceae</taxon>
        <taxon>Staphylococcus</taxon>
        <taxon>Staphylococcus intermedius group</taxon>
    </lineage>
</organism>
<evidence type="ECO:0000313" key="9">
    <source>
        <dbReference type="EMBL" id="PWZ99106.1"/>
    </source>
</evidence>
<accession>A0A2P5J9N0</accession>
<feature type="modified residue" description="N6-(pyridoxal phosphate)lysine" evidence="6">
    <location>
        <position position="292"/>
    </location>
</feature>
<evidence type="ECO:0000313" key="10">
    <source>
        <dbReference type="EMBL" id="REA82902.1"/>
    </source>
</evidence>
<evidence type="ECO:0000256" key="7">
    <source>
        <dbReference type="RuleBase" id="RU000382"/>
    </source>
</evidence>
<dbReference type="PANTHER" id="PTHR11999">
    <property type="entry name" value="GROUP II PYRIDOXAL-5-PHOSPHATE DECARBOXYLASE"/>
    <property type="match status" value="1"/>
</dbReference>
<dbReference type="GO" id="GO:0004058">
    <property type="term" value="F:aromatic-L-amino-acid decarboxylase activity"/>
    <property type="evidence" value="ECO:0007669"/>
    <property type="project" value="UniProtKB-ARBA"/>
</dbReference>
<comment type="caution">
    <text evidence="9">The sequence shown here is derived from an EMBL/GenBank/DDBJ whole genome shotgun (WGS) entry which is preliminary data.</text>
</comment>
<proteinExistence type="inferred from homology"/>
<evidence type="ECO:0000256" key="5">
    <source>
        <dbReference type="ARBA" id="ARBA00023239"/>
    </source>
</evidence>
<evidence type="ECO:0000313" key="8">
    <source>
        <dbReference type="EMBL" id="PWZ77284.1"/>
    </source>
</evidence>
<evidence type="ECO:0000256" key="6">
    <source>
        <dbReference type="PIRSR" id="PIRSR602129-50"/>
    </source>
</evidence>
<dbReference type="GO" id="GO:0030170">
    <property type="term" value="F:pyridoxal phosphate binding"/>
    <property type="evidence" value="ECO:0007669"/>
    <property type="project" value="InterPro"/>
</dbReference>
<dbReference type="InterPro" id="IPR015422">
    <property type="entry name" value="PyrdxlP-dep_Trfase_small"/>
</dbReference>
<reference evidence="10" key="2">
    <citation type="journal article" date="2018" name="Vet. Microbiol.">
        <title>Methicillin-resistant staphylococci amongst veterinary personnel, personnel-owned pets, patients and the hospital environment of two small animal veterinary hospitals.</title>
        <authorList>
            <person name="Worthing K.A."/>
            <person name="Brown J."/>
            <person name="Gerber L."/>
            <person name="Abraham S."/>
            <person name="Trott D."/>
            <person name="Norris J.M."/>
        </authorList>
    </citation>
    <scope>NUCLEOTIDE SEQUENCE</scope>
    <source>
        <strain evidence="10">ST496-2</strain>
    </source>
</reference>
<evidence type="ECO:0000313" key="13">
    <source>
        <dbReference type="Proteomes" id="UP000256409"/>
    </source>
</evidence>
<dbReference type="InterPro" id="IPR015421">
    <property type="entry name" value="PyrdxlP-dep_Trfase_major"/>
</dbReference>
<dbReference type="EMBL" id="QEIV01000365">
    <property type="protein sequence ID" value="PWZ99106.1"/>
    <property type="molecule type" value="Genomic_DNA"/>
</dbReference>
<dbReference type="AlphaFoldDB" id="A0A2P5J9N0"/>
<dbReference type="Pfam" id="PF00282">
    <property type="entry name" value="Pyridoxal_deC"/>
    <property type="match status" value="1"/>
</dbReference>
<evidence type="ECO:0000256" key="2">
    <source>
        <dbReference type="ARBA" id="ARBA00009533"/>
    </source>
</evidence>
<dbReference type="EMBL" id="QEIT01000004">
    <property type="protein sequence ID" value="PWZ77284.1"/>
    <property type="molecule type" value="Genomic_DNA"/>
</dbReference>
<dbReference type="InterPro" id="IPR010977">
    <property type="entry name" value="Aromatic_deC"/>
</dbReference>
<comment type="cofactor">
    <cofactor evidence="1 6 7">
        <name>pyridoxal 5'-phosphate</name>
        <dbReference type="ChEBI" id="CHEBI:597326"/>
    </cofactor>
</comment>
<keyword evidence="3" id="KW-0210">Decarboxylase</keyword>
<comment type="similarity">
    <text evidence="2 7">Belongs to the group II decarboxylase family.</text>
</comment>
<dbReference type="STRING" id="937773.SPSINT_2325"/>
<dbReference type="Gene3D" id="3.40.640.10">
    <property type="entry name" value="Type I PLP-dependent aspartate aminotransferase-like (Major domain)"/>
    <property type="match status" value="1"/>
</dbReference>
<keyword evidence="9" id="KW-0808">Transferase</keyword>
<dbReference type="OrthoDB" id="9803665at2"/>
<sequence>MDRDIKSTRSEWRHIIYNEVKNLLNKEMKDLPVALKPTDSMIAKYQRMKIPKEGKGIEAVMDLLHTEVLNYNYRSNHPRTFSFVPGPASQLSWLTDFFTSAHNIHASNFANAPLPIAIEHRLIRYLSEEIGFDSALSGGVFVSGGSMATLTAITAGRDAMIPLSQMSEATVYLTAQAHFSVAKAFHIAGFAQTQLRYIPTDDFYTMDVNALEQQIELDITNGYRPIMIVATAGTTNTGAIDNLTHITRIARQHQMWVHADGAFGLSHIFTEEGKKLLKDIDKVDSVTWDAHKLLFQTYSCAMVIVKNKNHLLSTYGVTAEYLDDITSTNEHIDPEKLGIELTRPPRGLKLWVTLQVLGENEIKRRIEHGQEMARYVEQQVQQMKNWKIVTTSQLSIINIRYEDPTKTPEENDQVMQFAASRIIQSGYAATYTTELSHRRVIRFCTIHPETTRADIDGTLQRLNNYVQEASSQPQT</sequence>
<dbReference type="PANTHER" id="PTHR11999:SF70">
    <property type="entry name" value="MIP05841P"/>
    <property type="match status" value="1"/>
</dbReference>
<dbReference type="RefSeq" id="WP_096535997.1">
    <property type="nucleotide sequence ID" value="NZ_BAAFHX010000001.1"/>
</dbReference>
<gene>
    <name evidence="8" type="ORF">DD902_00100</name>
    <name evidence="9" type="ORF">DD924_04485</name>
    <name evidence="10" type="ORF">DV961_04005</name>
</gene>
<dbReference type="Proteomes" id="UP000246800">
    <property type="component" value="Unassembled WGS sequence"/>
</dbReference>
<dbReference type="EMBL" id="QQPC01000018">
    <property type="protein sequence ID" value="REA82902.1"/>
    <property type="molecule type" value="Genomic_DNA"/>
</dbReference>
<reference evidence="13" key="3">
    <citation type="journal article" date="2018" name="Vet. Microbiol.">
        <title>Molecular epidemiology of methicillin-resistant staphylococci amongst veterinary personnel, personnel-owned pets, patients and the hospital environment of two companion animal veterinary hospitals.</title>
        <authorList>
            <person name="Worthing K.A."/>
            <person name="Brown J."/>
            <person name="Gerber L."/>
            <person name="Abraham S."/>
            <person name="Trott D."/>
            <person name="Norris J.M."/>
        </authorList>
    </citation>
    <scope>NUCLEOTIDE SEQUENCE [LARGE SCALE GENOMIC DNA]</scope>
    <source>
        <strain evidence="13">ST496-2</strain>
    </source>
</reference>
<evidence type="ECO:0000256" key="4">
    <source>
        <dbReference type="ARBA" id="ARBA00022898"/>
    </source>
</evidence>
<dbReference type="Gene3D" id="3.90.1150.170">
    <property type="match status" value="1"/>
</dbReference>
<evidence type="ECO:0000313" key="12">
    <source>
        <dbReference type="Proteomes" id="UP000246800"/>
    </source>
</evidence>
<dbReference type="SUPFAM" id="SSF53383">
    <property type="entry name" value="PLP-dependent transferases"/>
    <property type="match status" value="1"/>
</dbReference>
<dbReference type="InterPro" id="IPR002129">
    <property type="entry name" value="PyrdxlP-dep_de-COase"/>
</dbReference>
<name>A0A2P5J9N0_STAPS</name>
<keyword evidence="5 7" id="KW-0456">Lyase</keyword>
<evidence type="ECO:0000256" key="1">
    <source>
        <dbReference type="ARBA" id="ARBA00001933"/>
    </source>
</evidence>
<reference evidence="11 12" key="1">
    <citation type="journal article" date="2018" name="Vet. Microbiol.">
        <title>Clonal diversity and geographic distribution of methicillin-resistant Staphylococcus pseudintermedius from Australian animals: Discovery of novel sequence types.</title>
        <authorList>
            <person name="Worthing K.A."/>
            <person name="Abraham S."/>
            <person name="Coombs G.W."/>
            <person name="Pang S."/>
            <person name="Saputra S."/>
            <person name="Jordan D."/>
            <person name="Trott D.J."/>
            <person name="Norris J.M."/>
        </authorList>
    </citation>
    <scope>NUCLEOTIDE SEQUENCE [LARGE SCALE GENOMIC DNA]</scope>
    <source>
        <strain evidence="8 12">ST525 1</strain>
        <strain evidence="9 11">ST71 3</strain>
    </source>
</reference>
<dbReference type="InterPro" id="IPR015424">
    <property type="entry name" value="PyrdxlP-dep_Trfase"/>
</dbReference>
<dbReference type="InterPro" id="IPR021115">
    <property type="entry name" value="Pyridoxal-P_BS"/>
</dbReference>
<dbReference type="Gene3D" id="3.90.1150.10">
    <property type="entry name" value="Aspartate Aminotransferase, domain 1"/>
    <property type="match status" value="1"/>
</dbReference>
<evidence type="ECO:0000313" key="11">
    <source>
        <dbReference type="Proteomes" id="UP000246351"/>
    </source>
</evidence>
<keyword evidence="4 6" id="KW-0663">Pyridoxal phosphate</keyword>
<dbReference type="PROSITE" id="PS00392">
    <property type="entry name" value="DDC_GAD_HDC_YDC"/>
    <property type="match status" value="1"/>
</dbReference>
<dbReference type="GO" id="GO:0008483">
    <property type="term" value="F:transaminase activity"/>
    <property type="evidence" value="ECO:0007669"/>
    <property type="project" value="UniProtKB-KW"/>
</dbReference>